<protein>
    <submittedName>
        <fullName evidence="1">Uncharacterized protein</fullName>
    </submittedName>
</protein>
<proteinExistence type="predicted"/>
<organism evidence="1 2">
    <name type="scientific">Streptomyces bauhiniae</name>
    <dbReference type="NCBI Taxonomy" id="2340725"/>
    <lineage>
        <taxon>Bacteria</taxon>
        <taxon>Bacillati</taxon>
        <taxon>Actinomycetota</taxon>
        <taxon>Actinomycetes</taxon>
        <taxon>Kitasatosporales</taxon>
        <taxon>Streptomycetaceae</taxon>
        <taxon>Streptomyces</taxon>
    </lineage>
</organism>
<gene>
    <name evidence="1" type="ORF">G3I21_23470</name>
</gene>
<dbReference type="EMBL" id="JAAGMR010000259">
    <property type="protein sequence ID" value="NEB94600.1"/>
    <property type="molecule type" value="Genomic_DNA"/>
</dbReference>
<dbReference type="RefSeq" id="WP_164192069.1">
    <property type="nucleotide sequence ID" value="NZ_JAAGMR010000259.1"/>
</dbReference>
<comment type="caution">
    <text evidence="1">The sequence shown here is derived from an EMBL/GenBank/DDBJ whole genome shotgun (WGS) entry which is preliminary data.</text>
</comment>
<evidence type="ECO:0000313" key="1">
    <source>
        <dbReference type="EMBL" id="NEB94600.1"/>
    </source>
</evidence>
<reference evidence="1 2" key="1">
    <citation type="submission" date="2020-01" db="EMBL/GenBank/DDBJ databases">
        <title>Insect and environment-associated Actinomycetes.</title>
        <authorList>
            <person name="Currrie C."/>
            <person name="Chevrette M."/>
            <person name="Carlson C."/>
            <person name="Stubbendieck R."/>
            <person name="Wendt-Pienkowski E."/>
        </authorList>
    </citation>
    <scope>NUCLEOTIDE SEQUENCE [LARGE SCALE GENOMIC DNA]</scope>
    <source>
        <strain evidence="1 2">SID7754</strain>
    </source>
</reference>
<name>A0A7K3QXK3_9ACTN</name>
<sequence length="148" mass="15334">MPRKPRTAVELSDAAAEAVRDLIHATQSAKGELVYPGDAYKTVASLKLLTQRLPQSFDQLSGFLGRLAQTGAVTADYGTPDGHLVDARSALASAAITAQTLTEHLDRAHSALAPLGYDIDPSSNAAAAGLPTKVAHCSAPCPALTESE</sequence>
<dbReference type="Proteomes" id="UP000470520">
    <property type="component" value="Unassembled WGS sequence"/>
</dbReference>
<dbReference type="AlphaFoldDB" id="A0A7K3QXK3"/>
<accession>A0A7K3QXK3</accession>
<evidence type="ECO:0000313" key="2">
    <source>
        <dbReference type="Proteomes" id="UP000470520"/>
    </source>
</evidence>